<dbReference type="RefSeq" id="WP_047221190.1">
    <property type="nucleotide sequence ID" value="NZ_JWIO01000001.1"/>
</dbReference>
<evidence type="ECO:0000256" key="1">
    <source>
        <dbReference type="ARBA" id="ARBA00006739"/>
    </source>
</evidence>
<evidence type="ECO:0000259" key="2">
    <source>
        <dbReference type="Pfam" id="PF00535"/>
    </source>
</evidence>
<proteinExistence type="inferred from homology"/>
<dbReference type="InterPro" id="IPR029044">
    <property type="entry name" value="Nucleotide-diphossugar_trans"/>
</dbReference>
<name>A0ABR5F8K9_9ACTN</name>
<sequence length="308" mass="33020">MSGRSDLSTTIKIPTVSVIIPTLNEARNLPHVFKNLPADAEIVLVDGRSTDDTVAVAQSLRPDIIIVNQTRRGKGNALACGFAAASGDIIVMLDADGSADPAEIGEFVRALTAGADFAKGSRFINGGGSSDITRMRRAGNSFLSGLVNIFLDCRYSDLCYGYNAFWRHCLPALSLEPGDHSDAYEWGDGFEVETVINMRVARAELRVVEVPSFEHPRIHGVSNLNAFSDGLRVLRTILVESRGSRGRRRRLVPRWSTATAVGPNLTVLRPQQARGETPEGVRLEVSEADAGVGAMGTVGVVGSEVECA</sequence>
<gene>
    <name evidence="3" type="ORF">FrCorBMG51_00565</name>
</gene>
<dbReference type="InterPro" id="IPR050256">
    <property type="entry name" value="Glycosyltransferase_2"/>
</dbReference>
<comment type="caution">
    <text evidence="3">The sequence shown here is derived from an EMBL/GenBank/DDBJ whole genome shotgun (WGS) entry which is preliminary data.</text>
</comment>
<evidence type="ECO:0000313" key="3">
    <source>
        <dbReference type="EMBL" id="KLL13060.1"/>
    </source>
</evidence>
<dbReference type="CDD" id="cd04179">
    <property type="entry name" value="DPM_DPG-synthase_like"/>
    <property type="match status" value="1"/>
</dbReference>
<keyword evidence="4" id="KW-1185">Reference proteome</keyword>
<dbReference type="EMBL" id="JWIO01000001">
    <property type="protein sequence ID" value="KLL13060.1"/>
    <property type="molecule type" value="Genomic_DNA"/>
</dbReference>
<keyword evidence="3" id="KW-0808">Transferase</keyword>
<dbReference type="Pfam" id="PF00535">
    <property type="entry name" value="Glycos_transf_2"/>
    <property type="match status" value="1"/>
</dbReference>
<dbReference type="Gene3D" id="3.90.550.10">
    <property type="entry name" value="Spore Coat Polysaccharide Biosynthesis Protein SpsA, Chain A"/>
    <property type="match status" value="1"/>
</dbReference>
<reference evidence="3 4" key="1">
    <citation type="submission" date="2014-12" db="EMBL/GenBank/DDBJ databases">
        <title>Frankia sp. BMG5.1 draft genome.</title>
        <authorList>
            <person name="Gtari M."/>
            <person name="Ghodhbane-Gtari F."/>
            <person name="Nouioui I."/>
            <person name="Ktari A."/>
            <person name="Hezbri K."/>
            <person name="Mimouni W."/>
            <person name="Sbissi I."/>
            <person name="Ayari A."/>
            <person name="Yamanaka T."/>
            <person name="Normand P."/>
            <person name="Tisa L.S."/>
            <person name="Boudabous A."/>
        </authorList>
    </citation>
    <scope>NUCLEOTIDE SEQUENCE [LARGE SCALE GENOMIC DNA]</scope>
    <source>
        <strain evidence="3 4">BMG5.1</strain>
    </source>
</reference>
<organism evidence="3 4">
    <name type="scientific">Protofrankia coriariae</name>
    <dbReference type="NCBI Taxonomy" id="1562887"/>
    <lineage>
        <taxon>Bacteria</taxon>
        <taxon>Bacillati</taxon>
        <taxon>Actinomycetota</taxon>
        <taxon>Actinomycetes</taxon>
        <taxon>Frankiales</taxon>
        <taxon>Frankiaceae</taxon>
        <taxon>Protofrankia</taxon>
    </lineage>
</organism>
<dbReference type="PANTHER" id="PTHR48090:SF7">
    <property type="entry name" value="RFBJ PROTEIN"/>
    <property type="match status" value="1"/>
</dbReference>
<dbReference type="PANTHER" id="PTHR48090">
    <property type="entry name" value="UNDECAPRENYL-PHOSPHATE 4-DEOXY-4-FORMAMIDO-L-ARABINOSE TRANSFERASE-RELATED"/>
    <property type="match status" value="1"/>
</dbReference>
<feature type="domain" description="Glycosyltransferase 2-like" evidence="2">
    <location>
        <begin position="17"/>
        <end position="144"/>
    </location>
</feature>
<evidence type="ECO:0000313" key="4">
    <source>
        <dbReference type="Proteomes" id="UP000035425"/>
    </source>
</evidence>
<dbReference type="Proteomes" id="UP000035425">
    <property type="component" value="Unassembled WGS sequence"/>
</dbReference>
<dbReference type="SUPFAM" id="SSF53448">
    <property type="entry name" value="Nucleotide-diphospho-sugar transferases"/>
    <property type="match status" value="1"/>
</dbReference>
<dbReference type="GO" id="GO:0016740">
    <property type="term" value="F:transferase activity"/>
    <property type="evidence" value="ECO:0007669"/>
    <property type="project" value="UniProtKB-KW"/>
</dbReference>
<comment type="similarity">
    <text evidence="1">Belongs to the glycosyltransferase 2 family.</text>
</comment>
<accession>A0ABR5F8K9</accession>
<dbReference type="InterPro" id="IPR001173">
    <property type="entry name" value="Glyco_trans_2-like"/>
</dbReference>
<protein>
    <submittedName>
        <fullName evidence="3">Glycosyl transferase</fullName>
    </submittedName>
</protein>